<dbReference type="AlphaFoldDB" id="A0A841BXV7"/>
<dbReference type="GO" id="GO:0000155">
    <property type="term" value="F:phosphorelay sensor kinase activity"/>
    <property type="evidence" value="ECO:0007669"/>
    <property type="project" value="InterPro"/>
</dbReference>
<evidence type="ECO:0000313" key="13">
    <source>
        <dbReference type="Proteomes" id="UP000587527"/>
    </source>
</evidence>
<feature type="transmembrane region" description="Helical" evidence="9">
    <location>
        <begin position="160"/>
        <end position="179"/>
    </location>
</feature>
<dbReference type="GO" id="GO:0046983">
    <property type="term" value="F:protein dimerization activity"/>
    <property type="evidence" value="ECO:0007669"/>
    <property type="project" value="InterPro"/>
</dbReference>
<comment type="caution">
    <text evidence="12">The sequence shown here is derived from an EMBL/GenBank/DDBJ whole genome shotgun (WGS) entry which is preliminary data.</text>
</comment>
<feature type="transmembrane region" description="Helical" evidence="9">
    <location>
        <begin position="115"/>
        <end position="132"/>
    </location>
</feature>
<reference evidence="12 13" key="1">
    <citation type="submission" date="2020-08" db="EMBL/GenBank/DDBJ databases">
        <title>Sequencing the genomes of 1000 actinobacteria strains.</title>
        <authorList>
            <person name="Klenk H.-P."/>
        </authorList>
    </citation>
    <scope>NUCLEOTIDE SEQUENCE [LARGE SCALE GENOMIC DNA]</scope>
    <source>
        <strain evidence="12 13">DSM 45362</strain>
    </source>
</reference>
<dbReference type="Proteomes" id="UP000587527">
    <property type="component" value="Unassembled WGS sequence"/>
</dbReference>
<dbReference type="EMBL" id="JACHMN010000003">
    <property type="protein sequence ID" value="MBB5872994.1"/>
    <property type="molecule type" value="Genomic_DNA"/>
</dbReference>
<comment type="catalytic activity">
    <reaction evidence="1">
        <text>ATP + protein L-histidine = ADP + protein N-phospho-L-histidine.</text>
        <dbReference type="EC" id="2.7.13.3"/>
    </reaction>
</comment>
<evidence type="ECO:0000256" key="8">
    <source>
        <dbReference type="ARBA" id="ARBA00023012"/>
    </source>
</evidence>
<keyword evidence="3" id="KW-0597">Phosphoprotein</keyword>
<evidence type="ECO:0000256" key="4">
    <source>
        <dbReference type="ARBA" id="ARBA00022679"/>
    </source>
</evidence>
<keyword evidence="4" id="KW-0808">Transferase</keyword>
<dbReference type="InterPro" id="IPR050482">
    <property type="entry name" value="Sensor_HK_TwoCompSys"/>
</dbReference>
<evidence type="ECO:0000256" key="6">
    <source>
        <dbReference type="ARBA" id="ARBA00022777"/>
    </source>
</evidence>
<dbReference type="Pfam" id="PF02518">
    <property type="entry name" value="HATPase_c"/>
    <property type="match status" value="1"/>
</dbReference>
<dbReference type="Gene3D" id="1.20.5.1930">
    <property type="match status" value="1"/>
</dbReference>
<evidence type="ECO:0000259" key="10">
    <source>
        <dbReference type="Pfam" id="PF02518"/>
    </source>
</evidence>
<keyword evidence="13" id="KW-1185">Reference proteome</keyword>
<evidence type="ECO:0000256" key="7">
    <source>
        <dbReference type="ARBA" id="ARBA00022840"/>
    </source>
</evidence>
<gene>
    <name evidence="12" type="ORF">F4553_006428</name>
</gene>
<keyword evidence="5" id="KW-0547">Nucleotide-binding</keyword>
<dbReference type="SUPFAM" id="SSF55874">
    <property type="entry name" value="ATPase domain of HSP90 chaperone/DNA topoisomerase II/histidine kinase"/>
    <property type="match status" value="1"/>
</dbReference>
<dbReference type="InterPro" id="IPR003594">
    <property type="entry name" value="HATPase_dom"/>
</dbReference>
<organism evidence="12 13">
    <name type="scientific">Allocatelliglobosispora scoriae</name>
    <dbReference type="NCBI Taxonomy" id="643052"/>
    <lineage>
        <taxon>Bacteria</taxon>
        <taxon>Bacillati</taxon>
        <taxon>Actinomycetota</taxon>
        <taxon>Actinomycetes</taxon>
        <taxon>Micromonosporales</taxon>
        <taxon>Micromonosporaceae</taxon>
        <taxon>Allocatelliglobosispora</taxon>
    </lineage>
</organism>
<keyword evidence="9" id="KW-0812">Transmembrane</keyword>
<keyword evidence="8" id="KW-0902">Two-component regulatory system</keyword>
<protein>
    <recommendedName>
        <fullName evidence="2">histidine kinase</fullName>
        <ecNumber evidence="2">2.7.13.3</ecNumber>
    </recommendedName>
</protein>
<sequence>MADDAARTAWRPGAPVRAAALQELLTRAGARISARLGTVPARTLDVALAAGMLAGMVADQLGMAAELGPMLPVAIVYAAVIAGSLALRRRAPVTAYAIGTAALAGEALWVMSDGLAPYANIIGLYSVGLYATRGRALWGPVLVLPGVLAYFARLDSSPTLPVGVLFAWLLAWAAGFSGARRRERQEAARSLLRFTAVAEERARIARELHDLIGHTVNVMLVQAGAGRVVLDSDPGKARELLLSVEQTGRDALDELDRVLGALRQDTGPDQQPGLAELARLAQRMAAAGMAVTVLVEPSVGELPRSVDLSAYRIVQEALTNALRHGRAARATVSVSRNGPDLRLEVADAGRGPLPGYRPGRGLLGIAERAALFAGTVEHGRGDGGGFRVRAALKVS</sequence>
<feature type="domain" description="Histidine kinase/HSP90-like ATPase" evidence="10">
    <location>
        <begin position="309"/>
        <end position="393"/>
    </location>
</feature>
<accession>A0A841BXV7</accession>
<evidence type="ECO:0000256" key="5">
    <source>
        <dbReference type="ARBA" id="ARBA00022741"/>
    </source>
</evidence>
<evidence type="ECO:0000256" key="3">
    <source>
        <dbReference type="ARBA" id="ARBA00022553"/>
    </source>
</evidence>
<evidence type="ECO:0000256" key="1">
    <source>
        <dbReference type="ARBA" id="ARBA00000085"/>
    </source>
</evidence>
<keyword evidence="9" id="KW-0472">Membrane</keyword>
<keyword evidence="6 12" id="KW-0418">Kinase</keyword>
<dbReference type="RefSeq" id="WP_184843470.1">
    <property type="nucleotide sequence ID" value="NZ_JACHMN010000003.1"/>
</dbReference>
<feature type="transmembrane region" description="Helical" evidence="9">
    <location>
        <begin position="137"/>
        <end position="154"/>
    </location>
</feature>
<feature type="domain" description="Signal transduction histidine kinase subgroup 3 dimerisation and phosphoacceptor" evidence="11">
    <location>
        <begin position="200"/>
        <end position="265"/>
    </location>
</feature>
<dbReference type="PANTHER" id="PTHR24421:SF10">
    <property type="entry name" value="NITRATE_NITRITE SENSOR PROTEIN NARQ"/>
    <property type="match status" value="1"/>
</dbReference>
<dbReference type="InterPro" id="IPR036890">
    <property type="entry name" value="HATPase_C_sf"/>
</dbReference>
<evidence type="ECO:0000313" key="12">
    <source>
        <dbReference type="EMBL" id="MBB5872994.1"/>
    </source>
</evidence>
<feature type="transmembrane region" description="Helical" evidence="9">
    <location>
        <begin position="67"/>
        <end position="86"/>
    </location>
</feature>
<dbReference type="Pfam" id="PF07730">
    <property type="entry name" value="HisKA_3"/>
    <property type="match status" value="1"/>
</dbReference>
<dbReference type="GO" id="GO:0016020">
    <property type="term" value="C:membrane"/>
    <property type="evidence" value="ECO:0007669"/>
    <property type="project" value="InterPro"/>
</dbReference>
<evidence type="ECO:0000256" key="2">
    <source>
        <dbReference type="ARBA" id="ARBA00012438"/>
    </source>
</evidence>
<dbReference type="EC" id="2.7.13.3" evidence="2"/>
<name>A0A841BXV7_9ACTN</name>
<proteinExistence type="predicted"/>
<dbReference type="Gene3D" id="3.30.565.10">
    <property type="entry name" value="Histidine kinase-like ATPase, C-terminal domain"/>
    <property type="match status" value="1"/>
</dbReference>
<keyword evidence="9" id="KW-1133">Transmembrane helix</keyword>
<dbReference type="InterPro" id="IPR011712">
    <property type="entry name" value="Sig_transdc_His_kin_sub3_dim/P"/>
</dbReference>
<evidence type="ECO:0000259" key="11">
    <source>
        <dbReference type="Pfam" id="PF07730"/>
    </source>
</evidence>
<evidence type="ECO:0000256" key="9">
    <source>
        <dbReference type="SAM" id="Phobius"/>
    </source>
</evidence>
<keyword evidence="7" id="KW-0067">ATP-binding</keyword>
<dbReference type="CDD" id="cd16917">
    <property type="entry name" value="HATPase_UhpB-NarQ-NarX-like"/>
    <property type="match status" value="1"/>
</dbReference>
<dbReference type="PANTHER" id="PTHR24421">
    <property type="entry name" value="NITRATE/NITRITE SENSOR PROTEIN NARX-RELATED"/>
    <property type="match status" value="1"/>
</dbReference>
<dbReference type="GO" id="GO:0005524">
    <property type="term" value="F:ATP binding"/>
    <property type="evidence" value="ECO:0007669"/>
    <property type="project" value="UniProtKB-KW"/>
</dbReference>